<feature type="transmembrane region" description="Helical" evidence="7">
    <location>
        <begin position="348"/>
        <end position="374"/>
    </location>
</feature>
<feature type="transmembrane region" description="Helical" evidence="7">
    <location>
        <begin position="240"/>
        <end position="262"/>
    </location>
</feature>
<dbReference type="GO" id="GO:0005886">
    <property type="term" value="C:plasma membrane"/>
    <property type="evidence" value="ECO:0007669"/>
    <property type="project" value="TreeGrafter"/>
</dbReference>
<keyword evidence="4 7" id="KW-0812">Transmembrane</keyword>
<evidence type="ECO:0000313" key="9">
    <source>
        <dbReference type="Proteomes" id="UP000547973"/>
    </source>
</evidence>
<dbReference type="RefSeq" id="WP_062074817.1">
    <property type="nucleotide sequence ID" value="NZ_BBRC01000004.1"/>
</dbReference>
<evidence type="ECO:0000256" key="3">
    <source>
        <dbReference type="ARBA" id="ARBA00022448"/>
    </source>
</evidence>
<evidence type="ECO:0000256" key="5">
    <source>
        <dbReference type="ARBA" id="ARBA00022989"/>
    </source>
</evidence>
<evidence type="ECO:0000256" key="1">
    <source>
        <dbReference type="ARBA" id="ARBA00004141"/>
    </source>
</evidence>
<dbReference type="InterPro" id="IPR006043">
    <property type="entry name" value="NCS2"/>
</dbReference>
<dbReference type="PANTHER" id="PTHR42810">
    <property type="entry name" value="PURINE PERMEASE C1399.01C-RELATED"/>
    <property type="match status" value="1"/>
</dbReference>
<proteinExistence type="inferred from homology"/>
<evidence type="ECO:0000256" key="2">
    <source>
        <dbReference type="ARBA" id="ARBA00008821"/>
    </source>
</evidence>
<evidence type="ECO:0000256" key="4">
    <source>
        <dbReference type="ARBA" id="ARBA00022692"/>
    </source>
</evidence>
<protein>
    <submittedName>
        <fullName evidence="8">Uracil-xanthine permease</fullName>
    </submittedName>
</protein>
<feature type="transmembrane region" description="Helical" evidence="7">
    <location>
        <begin position="121"/>
        <end position="142"/>
    </location>
</feature>
<name>A0A7Y9ZBC1_9MICO</name>
<comment type="subcellular location">
    <subcellularLocation>
        <location evidence="1">Membrane</location>
        <topology evidence="1">Multi-pass membrane protein</topology>
    </subcellularLocation>
</comment>
<evidence type="ECO:0000256" key="7">
    <source>
        <dbReference type="SAM" id="Phobius"/>
    </source>
</evidence>
<evidence type="ECO:0000313" key="8">
    <source>
        <dbReference type="EMBL" id="NYI40196.1"/>
    </source>
</evidence>
<dbReference type="AlphaFoldDB" id="A0A7Y9ZBC1"/>
<evidence type="ECO:0000256" key="6">
    <source>
        <dbReference type="ARBA" id="ARBA00023136"/>
    </source>
</evidence>
<dbReference type="GO" id="GO:0042907">
    <property type="term" value="F:xanthine transmembrane transporter activity"/>
    <property type="evidence" value="ECO:0007669"/>
    <property type="project" value="TreeGrafter"/>
</dbReference>
<feature type="transmembrane region" description="Helical" evidence="7">
    <location>
        <begin position="411"/>
        <end position="430"/>
    </location>
</feature>
<dbReference type="Proteomes" id="UP000547973">
    <property type="component" value="Unassembled WGS sequence"/>
</dbReference>
<feature type="transmembrane region" description="Helical" evidence="7">
    <location>
        <begin position="55"/>
        <end position="80"/>
    </location>
</feature>
<feature type="transmembrane region" description="Helical" evidence="7">
    <location>
        <begin position="386"/>
        <end position="405"/>
    </location>
</feature>
<dbReference type="OrthoDB" id="9779092at2"/>
<accession>A0A7Y9ZBC1</accession>
<feature type="transmembrane region" description="Helical" evidence="7">
    <location>
        <begin position="87"/>
        <end position="109"/>
    </location>
</feature>
<dbReference type="PANTHER" id="PTHR42810:SF4">
    <property type="entry name" value="URIC ACID TRANSPORTER UACT"/>
    <property type="match status" value="1"/>
</dbReference>
<comment type="similarity">
    <text evidence="2">Belongs to the nucleobase:cation symporter-2 (NCS2) (TC 2.A.40) family.</text>
</comment>
<keyword evidence="3" id="KW-0813">Transport</keyword>
<dbReference type="EMBL" id="JACBZO010000001">
    <property type="protein sequence ID" value="NYI40196.1"/>
    <property type="molecule type" value="Genomic_DNA"/>
</dbReference>
<sequence length="469" mass="47647">MATLDKLSSFFSWQVHGNGKRVGVGKAVAPDERLSYPRTIGIGAQHVLAMMGSTLLVPAITGMPAATTLFFSAIGTALFLTITGNKVPSYLGSSFAFIAPLAAAGVTAANAPLDAATIGKGLGGILLAGLLLAVVGALVNALGGGWIQKIMPPAVTGTIVALIGLNLATTAKGMWDASPWTALVTLAAVLLLMVISKGFLGRIAILAGAVIGSLFAAIRGEWKGAGDVVGAAHWFGLPAYHHPSFDGSVLVAFVPVVIVLIAENIGHVKSVAAMTDRNLDAVTGRALFADGVATTIAGLGGGSGTTTYAENIGVMAATRVYSTLAYWVAAAFALVLSLVPKFGAVVSVIPVGVLGGLATLLFGLIAVLGARIWVQNGVNFSHPVNLVTAAVALIVGTANYTAHWGSMVFEGIALGTIAALVIYHGLSWVAKVRGTQDQLPTSPALVEADVVAVRAAAGKPTVKPPIKKR</sequence>
<feature type="transmembrane region" description="Helical" evidence="7">
    <location>
        <begin position="154"/>
        <end position="171"/>
    </location>
</feature>
<keyword evidence="6 7" id="KW-0472">Membrane</keyword>
<feature type="transmembrane region" description="Helical" evidence="7">
    <location>
        <begin position="177"/>
        <end position="196"/>
    </location>
</feature>
<feature type="transmembrane region" description="Helical" evidence="7">
    <location>
        <begin position="324"/>
        <end position="342"/>
    </location>
</feature>
<feature type="transmembrane region" description="Helical" evidence="7">
    <location>
        <begin position="203"/>
        <end position="220"/>
    </location>
</feature>
<reference evidence="8 9" key="1">
    <citation type="submission" date="2020-07" db="EMBL/GenBank/DDBJ databases">
        <title>Sequencing the genomes of 1000 actinobacteria strains.</title>
        <authorList>
            <person name="Klenk H.-P."/>
        </authorList>
    </citation>
    <scope>NUCLEOTIDE SEQUENCE [LARGE SCALE GENOMIC DNA]</scope>
    <source>
        <strain evidence="8 9">DSM 19970</strain>
    </source>
</reference>
<comment type="caution">
    <text evidence="8">The sequence shown here is derived from an EMBL/GenBank/DDBJ whole genome shotgun (WGS) entry which is preliminary data.</text>
</comment>
<organism evidence="8 9">
    <name type="scientific">Demequina lutea</name>
    <dbReference type="NCBI Taxonomy" id="431489"/>
    <lineage>
        <taxon>Bacteria</taxon>
        <taxon>Bacillati</taxon>
        <taxon>Actinomycetota</taxon>
        <taxon>Actinomycetes</taxon>
        <taxon>Micrococcales</taxon>
        <taxon>Demequinaceae</taxon>
        <taxon>Demequina</taxon>
    </lineage>
</organism>
<gene>
    <name evidence="8" type="ORF">BKA03_000315</name>
</gene>
<dbReference type="Pfam" id="PF00860">
    <property type="entry name" value="Xan_ur_permease"/>
    <property type="match status" value="1"/>
</dbReference>
<keyword evidence="5 7" id="KW-1133">Transmembrane helix</keyword>
<keyword evidence="9" id="KW-1185">Reference proteome</keyword>